<dbReference type="EMBL" id="CATOUU010000590">
    <property type="protein sequence ID" value="CAI9935002.1"/>
    <property type="molecule type" value="Genomic_DNA"/>
</dbReference>
<evidence type="ECO:0000313" key="4">
    <source>
        <dbReference type="Proteomes" id="UP001642409"/>
    </source>
</evidence>
<organism evidence="2">
    <name type="scientific">Hexamita inflata</name>
    <dbReference type="NCBI Taxonomy" id="28002"/>
    <lineage>
        <taxon>Eukaryota</taxon>
        <taxon>Metamonada</taxon>
        <taxon>Diplomonadida</taxon>
        <taxon>Hexamitidae</taxon>
        <taxon>Hexamitinae</taxon>
        <taxon>Hexamita</taxon>
    </lineage>
</organism>
<dbReference type="AlphaFoldDB" id="A0AA86PAB1"/>
<accession>A0AA86PAB1</accession>
<evidence type="ECO:0000256" key="1">
    <source>
        <dbReference type="SAM" id="Coils"/>
    </source>
</evidence>
<keyword evidence="4" id="KW-1185">Reference proteome</keyword>
<reference evidence="2" key="1">
    <citation type="submission" date="2023-06" db="EMBL/GenBank/DDBJ databases">
        <authorList>
            <person name="Kurt Z."/>
        </authorList>
    </citation>
    <scope>NUCLEOTIDE SEQUENCE</scope>
</reference>
<dbReference type="Proteomes" id="UP001642409">
    <property type="component" value="Unassembled WGS sequence"/>
</dbReference>
<reference evidence="3 4" key="2">
    <citation type="submission" date="2024-07" db="EMBL/GenBank/DDBJ databases">
        <authorList>
            <person name="Akdeniz Z."/>
        </authorList>
    </citation>
    <scope>NUCLEOTIDE SEQUENCE [LARGE SCALE GENOMIC DNA]</scope>
</reference>
<protein>
    <submittedName>
        <fullName evidence="3">Hypothetical_protein</fullName>
    </submittedName>
</protein>
<evidence type="ECO:0000313" key="2">
    <source>
        <dbReference type="EMBL" id="CAI9935002.1"/>
    </source>
</evidence>
<gene>
    <name evidence="2" type="ORF">HINF_LOCUS22647</name>
    <name evidence="3" type="ORF">HINF_LOCUS27262</name>
</gene>
<name>A0AA86PAB1_9EUKA</name>
<evidence type="ECO:0000313" key="3">
    <source>
        <dbReference type="EMBL" id="CAL6020085.1"/>
    </source>
</evidence>
<comment type="caution">
    <text evidence="2">The sequence shown here is derived from an EMBL/GenBank/DDBJ whole genome shotgun (WGS) entry which is preliminary data.</text>
</comment>
<feature type="coiled-coil region" evidence="1">
    <location>
        <begin position="160"/>
        <end position="241"/>
    </location>
</feature>
<keyword evidence="1" id="KW-0175">Coiled coil</keyword>
<dbReference type="EMBL" id="CAXDID020000084">
    <property type="protein sequence ID" value="CAL6020085.1"/>
    <property type="molecule type" value="Genomic_DNA"/>
</dbReference>
<sequence>MQTSINKLLYDIENIPKSYFVHSSSQNSLIEKRAVLITIIKYLVQHPQQSKQIAFDACMTIQALIVLSESHSPLINTITQIRLNFLQILRNYNLNFDPNVINSCEFSKSRLQKSTLSQGVPKQQVTLKTQINHQLSQPEVNLLGKTALKSQPDFKYQQLIQLLEEQSQQLLSQRKVIQKLRNEKVELQIQKDKQFQSVDYQKVVSQRDYLKQKLIEINQYAKDLDKENQELRSKLKQENFTLSAHDVR</sequence>
<proteinExistence type="predicted"/>